<comment type="caution">
    <text evidence="1">The sequence shown here is derived from an EMBL/GenBank/DDBJ whole genome shotgun (WGS) entry which is preliminary data.</text>
</comment>
<proteinExistence type="predicted"/>
<dbReference type="AlphaFoldDB" id="A0A2P4P0G4"/>
<sequence>MSSKNDHEQRTPYVQRKPQKLCLDCKEKNDCSKIEEVIDNFHENHIKPNKTNKISIFRAKFTLNSVPCELEYDLSRFTLENLQKLADFATQNCNNKKNNIPCELEYDLSHFTLENLQKLA</sequence>
<organism evidence="1 2">
    <name type="scientific">Rhizophagus irregularis (strain DAOM 181602 / DAOM 197198 / MUCL 43194)</name>
    <name type="common">Arbuscular mycorrhizal fungus</name>
    <name type="synonym">Glomus intraradices</name>
    <dbReference type="NCBI Taxonomy" id="747089"/>
    <lineage>
        <taxon>Eukaryota</taxon>
        <taxon>Fungi</taxon>
        <taxon>Fungi incertae sedis</taxon>
        <taxon>Mucoromycota</taxon>
        <taxon>Glomeromycotina</taxon>
        <taxon>Glomeromycetes</taxon>
        <taxon>Glomerales</taxon>
        <taxon>Glomeraceae</taxon>
        <taxon>Rhizophagus</taxon>
    </lineage>
</organism>
<gene>
    <name evidence="1" type="ORF">GLOIN_2v1789807</name>
</gene>
<keyword evidence="2" id="KW-1185">Reference proteome</keyword>
<reference evidence="1 2" key="2">
    <citation type="journal article" date="2018" name="New Phytol.">
        <title>High intraspecific genome diversity in the model arbuscular mycorrhizal symbiont Rhizophagus irregularis.</title>
        <authorList>
            <person name="Chen E.C.H."/>
            <person name="Morin E."/>
            <person name="Beaudet D."/>
            <person name="Noel J."/>
            <person name="Yildirir G."/>
            <person name="Ndikumana S."/>
            <person name="Charron P."/>
            <person name="St-Onge C."/>
            <person name="Giorgi J."/>
            <person name="Kruger M."/>
            <person name="Marton T."/>
            <person name="Ropars J."/>
            <person name="Grigoriev I.V."/>
            <person name="Hainaut M."/>
            <person name="Henrissat B."/>
            <person name="Roux C."/>
            <person name="Martin F."/>
            <person name="Corradi N."/>
        </authorList>
    </citation>
    <scope>NUCLEOTIDE SEQUENCE [LARGE SCALE GENOMIC DNA]</scope>
    <source>
        <strain evidence="1 2">DAOM 197198</strain>
    </source>
</reference>
<evidence type="ECO:0000313" key="2">
    <source>
        <dbReference type="Proteomes" id="UP000018888"/>
    </source>
</evidence>
<protein>
    <submittedName>
        <fullName evidence="1">Uncharacterized protein</fullName>
    </submittedName>
</protein>
<dbReference type="EMBL" id="AUPC02000490">
    <property type="protein sequence ID" value="POG58875.1"/>
    <property type="molecule type" value="Genomic_DNA"/>
</dbReference>
<evidence type="ECO:0000313" key="1">
    <source>
        <dbReference type="EMBL" id="POG58875.1"/>
    </source>
</evidence>
<name>A0A2P4P0G4_RHIID</name>
<dbReference type="Proteomes" id="UP000018888">
    <property type="component" value="Unassembled WGS sequence"/>
</dbReference>
<accession>A0A2P4P0G4</accession>
<reference evidence="1 2" key="1">
    <citation type="journal article" date="2013" name="Proc. Natl. Acad. Sci. U.S.A.">
        <title>Genome of an arbuscular mycorrhizal fungus provides insight into the oldest plant symbiosis.</title>
        <authorList>
            <person name="Tisserant E."/>
            <person name="Malbreil M."/>
            <person name="Kuo A."/>
            <person name="Kohler A."/>
            <person name="Symeonidi A."/>
            <person name="Balestrini R."/>
            <person name="Charron P."/>
            <person name="Duensing N."/>
            <person name="Frei Dit Frey N."/>
            <person name="Gianinazzi-Pearson V."/>
            <person name="Gilbert L.B."/>
            <person name="Handa Y."/>
            <person name="Herr J.R."/>
            <person name="Hijri M."/>
            <person name="Koul R."/>
            <person name="Kawaguchi M."/>
            <person name="Krajinski F."/>
            <person name="Lammers P.J."/>
            <person name="Masclaux F.G."/>
            <person name="Murat C."/>
            <person name="Morin E."/>
            <person name="Ndikumana S."/>
            <person name="Pagni M."/>
            <person name="Petitpierre D."/>
            <person name="Requena N."/>
            <person name="Rosikiewicz P."/>
            <person name="Riley R."/>
            <person name="Saito K."/>
            <person name="San Clemente H."/>
            <person name="Shapiro H."/>
            <person name="van Tuinen D."/>
            <person name="Becard G."/>
            <person name="Bonfante P."/>
            <person name="Paszkowski U."/>
            <person name="Shachar-Hill Y.Y."/>
            <person name="Tuskan G.A."/>
            <person name="Young P.W."/>
            <person name="Sanders I.R."/>
            <person name="Henrissat B."/>
            <person name="Rensing S.A."/>
            <person name="Grigoriev I.V."/>
            <person name="Corradi N."/>
            <person name="Roux C."/>
            <person name="Martin F."/>
        </authorList>
    </citation>
    <scope>NUCLEOTIDE SEQUENCE [LARGE SCALE GENOMIC DNA]</scope>
    <source>
        <strain evidence="1 2">DAOM 197198</strain>
    </source>
</reference>
<dbReference type="VEuPathDB" id="FungiDB:RhiirFUN_025465"/>